<dbReference type="InterPro" id="IPR050951">
    <property type="entry name" value="Retrovirus_Pol_polyprotein"/>
</dbReference>
<dbReference type="SUPFAM" id="SSF56672">
    <property type="entry name" value="DNA/RNA polymerases"/>
    <property type="match status" value="1"/>
</dbReference>
<keyword evidence="5" id="KW-0255">Endonuclease</keyword>
<evidence type="ECO:0000259" key="10">
    <source>
        <dbReference type="SMART" id="SM00249"/>
    </source>
</evidence>
<evidence type="ECO:0000313" key="12">
    <source>
        <dbReference type="Proteomes" id="UP001152320"/>
    </source>
</evidence>
<evidence type="ECO:0000256" key="7">
    <source>
        <dbReference type="ARBA" id="ARBA00022801"/>
    </source>
</evidence>
<comment type="caution">
    <text evidence="11">The sequence shown here is derived from an EMBL/GenBank/DDBJ whole genome shotgun (WGS) entry which is preliminary data.</text>
</comment>
<dbReference type="InterPro" id="IPR001965">
    <property type="entry name" value="Znf_PHD"/>
</dbReference>
<dbReference type="Gene3D" id="3.30.420.10">
    <property type="entry name" value="Ribonuclease H-like superfamily/Ribonuclease H"/>
    <property type="match status" value="1"/>
</dbReference>
<dbReference type="InterPro" id="IPR019787">
    <property type="entry name" value="Znf_PHD-finger"/>
</dbReference>
<protein>
    <recommendedName>
        <fullName evidence="10">Zinc finger PHD-type domain-containing protein</fullName>
    </recommendedName>
</protein>
<name>A0A9Q1C7D1_HOLLE</name>
<keyword evidence="2" id="KW-0548">Nucleotidyltransferase</keyword>
<keyword evidence="6" id="KW-0863">Zinc-finger</keyword>
<organism evidence="11 12">
    <name type="scientific">Holothuria leucospilota</name>
    <name type="common">Black long sea cucumber</name>
    <name type="synonym">Mertensiothuria leucospilota</name>
    <dbReference type="NCBI Taxonomy" id="206669"/>
    <lineage>
        <taxon>Eukaryota</taxon>
        <taxon>Metazoa</taxon>
        <taxon>Echinodermata</taxon>
        <taxon>Eleutherozoa</taxon>
        <taxon>Echinozoa</taxon>
        <taxon>Holothuroidea</taxon>
        <taxon>Aspidochirotacea</taxon>
        <taxon>Aspidochirotida</taxon>
        <taxon>Holothuriidae</taxon>
        <taxon>Holothuria</taxon>
    </lineage>
</organism>
<dbReference type="Pfam" id="PF00628">
    <property type="entry name" value="PHD"/>
    <property type="match status" value="1"/>
</dbReference>
<proteinExistence type="predicted"/>
<dbReference type="InterPro" id="IPR012337">
    <property type="entry name" value="RNaseH-like_sf"/>
</dbReference>
<dbReference type="CDD" id="cd09274">
    <property type="entry name" value="RNase_HI_RT_Ty3"/>
    <property type="match status" value="1"/>
</dbReference>
<dbReference type="GO" id="GO:0008270">
    <property type="term" value="F:zinc ion binding"/>
    <property type="evidence" value="ECO:0007669"/>
    <property type="project" value="UniProtKB-KW"/>
</dbReference>
<dbReference type="OrthoDB" id="425619at2759"/>
<dbReference type="InterPro" id="IPR011011">
    <property type="entry name" value="Znf_FYVE_PHD"/>
</dbReference>
<dbReference type="Gene3D" id="3.30.40.10">
    <property type="entry name" value="Zinc/RING finger domain, C3HC4 (zinc finger)"/>
    <property type="match status" value="1"/>
</dbReference>
<evidence type="ECO:0000256" key="9">
    <source>
        <dbReference type="ARBA" id="ARBA00022918"/>
    </source>
</evidence>
<dbReference type="GO" id="GO:0003964">
    <property type="term" value="F:RNA-directed DNA polymerase activity"/>
    <property type="evidence" value="ECO:0007669"/>
    <property type="project" value="UniProtKB-KW"/>
</dbReference>
<keyword evidence="3" id="KW-0540">Nuclease</keyword>
<dbReference type="InterPro" id="IPR041373">
    <property type="entry name" value="RT_RNaseH"/>
</dbReference>
<dbReference type="SUPFAM" id="SSF53098">
    <property type="entry name" value="Ribonuclease H-like"/>
    <property type="match status" value="1"/>
</dbReference>
<keyword evidence="8" id="KW-0862">Zinc</keyword>
<evidence type="ECO:0000256" key="4">
    <source>
        <dbReference type="ARBA" id="ARBA00022723"/>
    </source>
</evidence>
<dbReference type="PANTHER" id="PTHR37984">
    <property type="entry name" value="PROTEIN CBG26694"/>
    <property type="match status" value="1"/>
</dbReference>
<sequence length="367" mass="41361">MSLIIPDFSQPFEIHADASGVGLGAALVQRSNSGEPNVVAFASRGLSSAERNYSATELECLAVVWAFEKWRPYLECSHTTVYTDHQALIWLLRGSALKGKLARWALKLQEFDYTIHYRPGTQNILPDALSRATISTIHYDQNICFHPECKGDPSDKVFWIQCEGCERWFHWLCLGLSKKDVQQIDHYFCDGCGSLPAQVQVANENCEQPAVADILPANWVERVNRNIVSMLCCFVKGDHSTWDVHVPELMFALNSFVHDATGFSPAELFLHRKIVGPGEWVDDTLVKPLGSSSVKSMFTSARNNMQQQANRNKQEYDKKCQDVKLHVGCKVLLKSHALSNLRKHFSAKLAPRWRGPYLILQQSSPVT</sequence>
<evidence type="ECO:0000256" key="5">
    <source>
        <dbReference type="ARBA" id="ARBA00022759"/>
    </source>
</evidence>
<keyword evidence="9" id="KW-0695">RNA-directed DNA polymerase</keyword>
<dbReference type="GO" id="GO:0003676">
    <property type="term" value="F:nucleic acid binding"/>
    <property type="evidence" value="ECO:0007669"/>
    <property type="project" value="InterPro"/>
</dbReference>
<dbReference type="GO" id="GO:0004519">
    <property type="term" value="F:endonuclease activity"/>
    <property type="evidence" value="ECO:0007669"/>
    <property type="project" value="UniProtKB-KW"/>
</dbReference>
<dbReference type="SUPFAM" id="SSF57903">
    <property type="entry name" value="FYVE/PHD zinc finger"/>
    <property type="match status" value="1"/>
</dbReference>
<dbReference type="Proteomes" id="UP001152320">
    <property type="component" value="Chromosome 7"/>
</dbReference>
<evidence type="ECO:0000256" key="1">
    <source>
        <dbReference type="ARBA" id="ARBA00022679"/>
    </source>
</evidence>
<dbReference type="InterPro" id="IPR043502">
    <property type="entry name" value="DNA/RNA_pol_sf"/>
</dbReference>
<evidence type="ECO:0000256" key="2">
    <source>
        <dbReference type="ARBA" id="ARBA00022695"/>
    </source>
</evidence>
<reference evidence="11" key="1">
    <citation type="submission" date="2021-10" db="EMBL/GenBank/DDBJ databases">
        <title>Tropical sea cucumber genome reveals ecological adaptation and Cuvierian tubules defense mechanism.</title>
        <authorList>
            <person name="Chen T."/>
        </authorList>
    </citation>
    <scope>NUCLEOTIDE SEQUENCE</scope>
    <source>
        <strain evidence="11">Nanhai2018</strain>
        <tissue evidence="11">Muscle</tissue>
    </source>
</reference>
<gene>
    <name evidence="11" type="ORF">HOLleu_17205</name>
</gene>
<dbReference type="GO" id="GO:0016787">
    <property type="term" value="F:hydrolase activity"/>
    <property type="evidence" value="ECO:0007669"/>
    <property type="project" value="UniProtKB-KW"/>
</dbReference>
<dbReference type="InterPro" id="IPR013083">
    <property type="entry name" value="Znf_RING/FYVE/PHD"/>
</dbReference>
<dbReference type="PANTHER" id="PTHR37984:SF5">
    <property type="entry name" value="PROTEIN NYNRIN-LIKE"/>
    <property type="match status" value="1"/>
</dbReference>
<dbReference type="EMBL" id="JAIZAY010000007">
    <property type="protein sequence ID" value="KAJ8039474.1"/>
    <property type="molecule type" value="Genomic_DNA"/>
</dbReference>
<evidence type="ECO:0000313" key="11">
    <source>
        <dbReference type="EMBL" id="KAJ8039474.1"/>
    </source>
</evidence>
<evidence type="ECO:0000256" key="8">
    <source>
        <dbReference type="ARBA" id="ARBA00022833"/>
    </source>
</evidence>
<keyword evidence="7" id="KW-0378">Hydrolase</keyword>
<keyword evidence="4" id="KW-0479">Metal-binding</keyword>
<dbReference type="Gene3D" id="3.10.20.370">
    <property type="match status" value="1"/>
</dbReference>
<evidence type="ECO:0000256" key="6">
    <source>
        <dbReference type="ARBA" id="ARBA00022771"/>
    </source>
</evidence>
<dbReference type="InterPro" id="IPR036397">
    <property type="entry name" value="RNaseH_sf"/>
</dbReference>
<feature type="domain" description="Zinc finger PHD-type" evidence="10">
    <location>
        <begin position="143"/>
        <end position="193"/>
    </location>
</feature>
<keyword evidence="12" id="KW-1185">Reference proteome</keyword>
<evidence type="ECO:0000256" key="3">
    <source>
        <dbReference type="ARBA" id="ARBA00022722"/>
    </source>
</evidence>
<accession>A0A9Q1C7D1</accession>
<keyword evidence="1" id="KW-0808">Transferase</keyword>
<dbReference type="FunFam" id="3.10.20.370:FF:000001">
    <property type="entry name" value="Retrovirus-related Pol polyprotein from transposon 17.6-like protein"/>
    <property type="match status" value="1"/>
</dbReference>
<dbReference type="SMART" id="SM00249">
    <property type="entry name" value="PHD"/>
    <property type="match status" value="1"/>
</dbReference>
<dbReference type="Pfam" id="PF17917">
    <property type="entry name" value="RT_RNaseH"/>
    <property type="match status" value="1"/>
</dbReference>
<dbReference type="AlphaFoldDB" id="A0A9Q1C7D1"/>